<dbReference type="Pfam" id="PF17170">
    <property type="entry name" value="DUF5128"/>
    <property type="match status" value="1"/>
</dbReference>
<dbReference type="RefSeq" id="WP_377128454.1">
    <property type="nucleotide sequence ID" value="NZ_JBHUON010000016.1"/>
</dbReference>
<reference evidence="2" key="1">
    <citation type="journal article" date="2019" name="Int. J. Syst. Evol. Microbiol.">
        <title>The Global Catalogue of Microorganisms (GCM) 10K type strain sequencing project: providing services to taxonomists for standard genome sequencing and annotation.</title>
        <authorList>
            <consortium name="The Broad Institute Genomics Platform"/>
            <consortium name="The Broad Institute Genome Sequencing Center for Infectious Disease"/>
            <person name="Wu L."/>
            <person name="Ma J."/>
        </authorList>
    </citation>
    <scope>NUCLEOTIDE SEQUENCE [LARGE SCALE GENOMIC DNA]</scope>
    <source>
        <strain evidence="2">KCTC 52232</strain>
    </source>
</reference>
<comment type="caution">
    <text evidence="1">The sequence shown here is derived from an EMBL/GenBank/DDBJ whole genome shotgun (WGS) entry which is preliminary data.</text>
</comment>
<protein>
    <submittedName>
        <fullName evidence="1">6-bladed beta-propeller</fullName>
    </submittedName>
</protein>
<organism evidence="1 2">
    <name type="scientific">Mucilaginibacter antarcticus</name>
    <dbReference type="NCBI Taxonomy" id="1855725"/>
    <lineage>
        <taxon>Bacteria</taxon>
        <taxon>Pseudomonadati</taxon>
        <taxon>Bacteroidota</taxon>
        <taxon>Sphingobacteriia</taxon>
        <taxon>Sphingobacteriales</taxon>
        <taxon>Sphingobacteriaceae</taxon>
        <taxon>Mucilaginibacter</taxon>
    </lineage>
</organism>
<evidence type="ECO:0000313" key="2">
    <source>
        <dbReference type="Proteomes" id="UP001597601"/>
    </source>
</evidence>
<keyword evidence="2" id="KW-1185">Reference proteome</keyword>
<dbReference type="EMBL" id="JBHUON010000016">
    <property type="protein sequence ID" value="MFD2865682.1"/>
    <property type="molecule type" value="Genomic_DNA"/>
</dbReference>
<proteinExistence type="predicted"/>
<sequence length="386" mass="44708">MKLIKYSLFGLVIVSCNRSPTKVAAVTADPEKIKISLSDTSTLYAEDIMDSIRVLPLSNTDSVSLSAMAKCFVTDDGIVISDSQASAVYFFNNDGLLVKRLKPERAKSMIPQKDEFHFVNDTFYDSKAKLIEVLDLTAEKIFRFDTKGNMHDVLVIDRSRPFGHQYVAVNNDYISLLLNYNTDKRGLSIYEREGNVLKYNSQKLNTIPYIKHITVLTHHQLEVYRDAAYCFPSLQDKIYKVSSTDTVPVYLLDYPHNKKITDAVKNAYPTKDINTYFEAMENSNMVFNNNSLFINDDWVYFKFSYKYRNLQRNVFYSKKNKQIIQFSRLKSKNHMNLRYITIAGKDKDFFVTVNAVIKGPKTKEKNSPRYVDYQLMFFRLWDGSKA</sequence>
<dbReference type="PROSITE" id="PS51257">
    <property type="entry name" value="PROKAR_LIPOPROTEIN"/>
    <property type="match status" value="1"/>
</dbReference>
<accession>A0ABW5XTI2</accession>
<evidence type="ECO:0000313" key="1">
    <source>
        <dbReference type="EMBL" id="MFD2865682.1"/>
    </source>
</evidence>
<dbReference type="SUPFAM" id="SSF63829">
    <property type="entry name" value="Calcium-dependent phosphotriesterase"/>
    <property type="match status" value="1"/>
</dbReference>
<name>A0ABW5XTI2_9SPHI</name>
<dbReference type="Proteomes" id="UP001597601">
    <property type="component" value="Unassembled WGS sequence"/>
</dbReference>
<gene>
    <name evidence="1" type="ORF">ACFSYC_13365</name>
</gene>